<evidence type="ECO:0000256" key="2">
    <source>
        <dbReference type="SAM" id="SignalP"/>
    </source>
</evidence>
<name>A0A6G0ZQS6_APHCR</name>
<accession>A0A6G0ZQS6</accession>
<feature type="signal peptide" evidence="2">
    <location>
        <begin position="1"/>
        <end position="35"/>
    </location>
</feature>
<dbReference type="EMBL" id="VUJU01000050">
    <property type="protein sequence ID" value="KAF0773540.1"/>
    <property type="molecule type" value="Genomic_DNA"/>
</dbReference>
<dbReference type="OrthoDB" id="6626808at2759"/>
<comment type="caution">
    <text evidence="3">The sequence shown here is derived from an EMBL/GenBank/DDBJ whole genome shotgun (WGS) entry which is preliminary data.</text>
</comment>
<feature type="chain" id="PRO_5026050764" evidence="2">
    <location>
        <begin position="36"/>
        <end position="530"/>
    </location>
</feature>
<evidence type="ECO:0000313" key="3">
    <source>
        <dbReference type="EMBL" id="KAF0773540.1"/>
    </source>
</evidence>
<feature type="region of interest" description="Disordered" evidence="1">
    <location>
        <begin position="221"/>
        <end position="269"/>
    </location>
</feature>
<feature type="region of interest" description="Disordered" evidence="1">
    <location>
        <begin position="114"/>
        <end position="133"/>
    </location>
</feature>
<feature type="compositionally biased region" description="Pro residues" evidence="1">
    <location>
        <begin position="74"/>
        <end position="90"/>
    </location>
</feature>
<feature type="compositionally biased region" description="Low complexity" evidence="1">
    <location>
        <begin position="57"/>
        <end position="73"/>
    </location>
</feature>
<protein>
    <submittedName>
        <fullName evidence="3">Transcription factor mef2A-like</fullName>
    </submittedName>
</protein>
<dbReference type="Proteomes" id="UP000478052">
    <property type="component" value="Unassembled WGS sequence"/>
</dbReference>
<organism evidence="3 4">
    <name type="scientific">Aphis craccivora</name>
    <name type="common">Cowpea aphid</name>
    <dbReference type="NCBI Taxonomy" id="307492"/>
    <lineage>
        <taxon>Eukaryota</taxon>
        <taxon>Metazoa</taxon>
        <taxon>Ecdysozoa</taxon>
        <taxon>Arthropoda</taxon>
        <taxon>Hexapoda</taxon>
        <taxon>Insecta</taxon>
        <taxon>Pterygota</taxon>
        <taxon>Neoptera</taxon>
        <taxon>Paraneoptera</taxon>
        <taxon>Hemiptera</taxon>
        <taxon>Sternorrhyncha</taxon>
        <taxon>Aphidomorpha</taxon>
        <taxon>Aphidoidea</taxon>
        <taxon>Aphididae</taxon>
        <taxon>Aphidini</taxon>
        <taxon>Aphis</taxon>
        <taxon>Aphis</taxon>
    </lineage>
</organism>
<gene>
    <name evidence="3" type="ORF">FWK35_00009035</name>
</gene>
<evidence type="ECO:0000256" key="1">
    <source>
        <dbReference type="SAM" id="MobiDB-lite"/>
    </source>
</evidence>
<dbReference type="AlphaFoldDB" id="A0A6G0ZQS6"/>
<feature type="compositionally biased region" description="Low complexity" evidence="1">
    <location>
        <begin position="229"/>
        <end position="257"/>
    </location>
</feature>
<proteinExistence type="predicted"/>
<reference evidence="3 4" key="1">
    <citation type="submission" date="2019-08" db="EMBL/GenBank/DDBJ databases">
        <title>Whole genome of Aphis craccivora.</title>
        <authorList>
            <person name="Voronova N.V."/>
            <person name="Shulinski R.S."/>
            <person name="Bandarenka Y.V."/>
            <person name="Zhorov D.G."/>
            <person name="Warner D."/>
        </authorList>
    </citation>
    <scope>NUCLEOTIDE SEQUENCE [LARGE SCALE GENOMIC DNA]</scope>
    <source>
        <strain evidence="3">180601</strain>
        <tissue evidence="3">Whole Body</tissue>
    </source>
</reference>
<feature type="region of interest" description="Disordered" evidence="1">
    <location>
        <begin position="57"/>
        <end position="98"/>
    </location>
</feature>
<sequence>MDVDGKKASGRLAAATVLWLLVAIFANQNCVRCEGEEDQQRVQQLQQDAQMRQQQLQQQQLQQQQQQQQDQQQLPPPQQQLPPPPPPPPQQQQQQQPQLIGSMMDPLNRIENELQPGLKDMPGTNMNADFGGPNLQQQLRNGAGQLNMPGDGRAPMFSGGLPMVTNSQQPPTMQTDGPPRASNFDETNLPKGVNPNTPLMQTNLPPLGQNARRPLLQINKQTINPQPPSNNQQNLLNNPQNPLNNPQNSMNNAPNPAYNQYSPQMPQRPGLPLMPHFPRFPTNRFIPRMPMDQEAQRPYPTHPYYPNGNGENGYEVQGQTLSNVPVYPDQPASNLNIGDVLQQPMNMFNNMMPSNAMEVIQKPVDMLITTADKLGRYTQRVNQSLGATFKGVVNKVFDETESGAKKAFELGSNATSSLINFGRRLLSPGTLGNLNLDGSGYFMPQSMQPQNYPYNPYAPPNYGGTGYNNMQHYAGAGQYANGNNNGQLPMQHTGSQMNAEYRSQDEDMRNSGMPFPVNPPQPIVQYGQLN</sequence>
<keyword evidence="2" id="KW-0732">Signal</keyword>
<keyword evidence="4" id="KW-1185">Reference proteome</keyword>
<evidence type="ECO:0000313" key="4">
    <source>
        <dbReference type="Proteomes" id="UP000478052"/>
    </source>
</evidence>